<dbReference type="PANTHER" id="PTHR32295:SF11">
    <property type="entry name" value="PROTEIN IQ-DOMAIN 22"/>
    <property type="match status" value="1"/>
</dbReference>
<dbReference type="InterPro" id="IPR025064">
    <property type="entry name" value="DUF4005"/>
</dbReference>
<reference evidence="7 8" key="1">
    <citation type="journal article" date="2017" name="Nat. Commun.">
        <title>Genome assembly with in vitro proximity ligation data and whole-genome triplication in lettuce.</title>
        <authorList>
            <person name="Reyes-Chin-Wo S."/>
            <person name="Wang Z."/>
            <person name="Yang X."/>
            <person name="Kozik A."/>
            <person name="Arikit S."/>
            <person name="Song C."/>
            <person name="Xia L."/>
            <person name="Froenicke L."/>
            <person name="Lavelle D.O."/>
            <person name="Truco M.J."/>
            <person name="Xia R."/>
            <person name="Zhu S."/>
            <person name="Xu C."/>
            <person name="Xu H."/>
            <person name="Xu X."/>
            <person name="Cox K."/>
            <person name="Korf I."/>
            <person name="Meyers B.C."/>
            <person name="Michelmore R.W."/>
        </authorList>
    </citation>
    <scope>NUCLEOTIDE SEQUENCE [LARGE SCALE GENOMIC DNA]</scope>
    <source>
        <strain evidence="8">cv. Salinas</strain>
        <tissue evidence="7">Seedlings</tissue>
    </source>
</reference>
<dbReference type="InterPro" id="IPR027417">
    <property type="entry name" value="P-loop_NTPase"/>
</dbReference>
<sequence>MGKASKFFKSLFSFKASDTTHHQPPSRPDLNKQPKRRWSFIKSNKDQLHHHFSDTDTFNPPLSRPRDTPLHHQSYYQTAGDDEKTRTTSHAIAVDADTTASADAAVFSAHAAAEVVRMTTRATARYGLRGEWAALKIQTYFRGYLARKALRALKALVKLQALVRGHILRKQAAVDFRRLQALLRVQARARAGRFPITDSPHSSAKGPPTPEKFEHVVRTRTKHDQPSILKNNVYKSYSDERILEMDTVKHHLLPPRRRSLFHSQSQSLTNSQGSTIHPSGFGFGFSPSESCEVNSITTPFEEEVSFCIPQNSPTICSKVNGSMKVGPFTPAKSDSSRSCLSGYSDHPNYMAYTESSRAKVRSVSAPRQRPQIEVSNTMKRYSVYGYVAGPGLGPGPQHSSNLRDSFVSKAYPGSGRLDRLGMPVGGLGIRESEFSGSYWNY</sequence>
<comment type="subunit">
    <text evidence="3">Binds to multiple calmodulin (CaM) in the presence of Ca(2+) and CaM-like proteins.</text>
</comment>
<gene>
    <name evidence="7" type="ORF">LSAT_V11C600301630</name>
</gene>
<dbReference type="OrthoDB" id="1686972at2759"/>
<evidence type="ECO:0000256" key="5">
    <source>
        <dbReference type="SAM" id="MobiDB-lite"/>
    </source>
</evidence>
<evidence type="ECO:0000313" key="8">
    <source>
        <dbReference type="Proteomes" id="UP000235145"/>
    </source>
</evidence>
<dbReference type="SMART" id="SM00015">
    <property type="entry name" value="IQ"/>
    <property type="match status" value="2"/>
</dbReference>
<dbReference type="InterPro" id="IPR000048">
    <property type="entry name" value="IQ_motif_EF-hand-BS"/>
</dbReference>
<evidence type="ECO:0000259" key="6">
    <source>
        <dbReference type="Pfam" id="PF13178"/>
    </source>
</evidence>
<dbReference type="GO" id="GO:0005516">
    <property type="term" value="F:calmodulin binding"/>
    <property type="evidence" value="ECO:0007669"/>
    <property type="project" value="UniProtKB-KW"/>
</dbReference>
<dbReference type="SUPFAM" id="SSF52540">
    <property type="entry name" value="P-loop containing nucleoside triphosphate hydrolases"/>
    <property type="match status" value="1"/>
</dbReference>
<name>A0A9R1X6L7_LACSA</name>
<dbReference type="Pfam" id="PF13178">
    <property type="entry name" value="DUF4005"/>
    <property type="match status" value="1"/>
</dbReference>
<accession>A0A9R1X6L7</accession>
<evidence type="ECO:0000256" key="2">
    <source>
        <dbReference type="ARBA" id="ARBA00024341"/>
    </source>
</evidence>
<feature type="domain" description="DUF4005" evidence="6">
    <location>
        <begin position="329"/>
        <end position="377"/>
    </location>
</feature>
<proteinExistence type="inferred from homology"/>
<evidence type="ECO:0000256" key="4">
    <source>
        <dbReference type="ARBA" id="ARBA00045534"/>
    </source>
</evidence>
<comment type="function">
    <text evidence="4">May be involved in cooperative interactions with calmodulins or calmodulin-like proteins. Recruits calmodulin proteins to microtubules, thus being a potential scaffold in cellular signaling and trafficking. May associate with nucleic acids and regulate gene expression at the transcriptional or post-transcriptional level.</text>
</comment>
<dbReference type="PANTHER" id="PTHR32295">
    <property type="entry name" value="IQ-DOMAIN 5-RELATED"/>
    <property type="match status" value="1"/>
</dbReference>
<feature type="region of interest" description="Disordered" evidence="5">
    <location>
        <begin position="50"/>
        <end position="72"/>
    </location>
</feature>
<evidence type="ECO:0000313" key="7">
    <source>
        <dbReference type="EMBL" id="KAJ0199594.1"/>
    </source>
</evidence>
<dbReference type="Gene3D" id="1.20.5.190">
    <property type="match status" value="1"/>
</dbReference>
<dbReference type="AlphaFoldDB" id="A0A9R1X6L7"/>
<protein>
    <recommendedName>
        <fullName evidence="6">DUF4005 domain-containing protein</fullName>
    </recommendedName>
</protein>
<organism evidence="7 8">
    <name type="scientific">Lactuca sativa</name>
    <name type="common">Garden lettuce</name>
    <dbReference type="NCBI Taxonomy" id="4236"/>
    <lineage>
        <taxon>Eukaryota</taxon>
        <taxon>Viridiplantae</taxon>
        <taxon>Streptophyta</taxon>
        <taxon>Embryophyta</taxon>
        <taxon>Tracheophyta</taxon>
        <taxon>Spermatophyta</taxon>
        <taxon>Magnoliopsida</taxon>
        <taxon>eudicotyledons</taxon>
        <taxon>Gunneridae</taxon>
        <taxon>Pentapetalae</taxon>
        <taxon>asterids</taxon>
        <taxon>campanulids</taxon>
        <taxon>Asterales</taxon>
        <taxon>Asteraceae</taxon>
        <taxon>Cichorioideae</taxon>
        <taxon>Cichorieae</taxon>
        <taxon>Lactucinae</taxon>
        <taxon>Lactuca</taxon>
    </lineage>
</organism>
<evidence type="ECO:0000256" key="3">
    <source>
        <dbReference type="ARBA" id="ARBA00024378"/>
    </source>
</evidence>
<dbReference type="PROSITE" id="PS50096">
    <property type="entry name" value="IQ"/>
    <property type="match status" value="2"/>
</dbReference>
<dbReference type="Proteomes" id="UP000235145">
    <property type="component" value="Unassembled WGS sequence"/>
</dbReference>
<dbReference type="Pfam" id="PF00612">
    <property type="entry name" value="IQ"/>
    <property type="match status" value="2"/>
</dbReference>
<evidence type="ECO:0000256" key="1">
    <source>
        <dbReference type="ARBA" id="ARBA00022860"/>
    </source>
</evidence>
<dbReference type="EMBL" id="NBSK02000006">
    <property type="protein sequence ID" value="KAJ0199594.1"/>
    <property type="molecule type" value="Genomic_DNA"/>
</dbReference>
<comment type="caution">
    <text evidence="7">The sequence shown here is derived from an EMBL/GenBank/DDBJ whole genome shotgun (WGS) entry which is preliminary data.</text>
</comment>
<keyword evidence="8" id="KW-1185">Reference proteome</keyword>
<dbReference type="CDD" id="cd23767">
    <property type="entry name" value="IQCD"/>
    <property type="match status" value="1"/>
</dbReference>
<keyword evidence="1" id="KW-0112">Calmodulin-binding</keyword>
<comment type="similarity">
    <text evidence="2">Belongs to the IQD family.</text>
</comment>